<dbReference type="InterPro" id="IPR020846">
    <property type="entry name" value="MFS_dom"/>
</dbReference>
<feature type="transmembrane region" description="Helical" evidence="7">
    <location>
        <begin position="277"/>
        <end position="298"/>
    </location>
</feature>
<dbReference type="SUPFAM" id="SSF103473">
    <property type="entry name" value="MFS general substrate transporter"/>
    <property type="match status" value="1"/>
</dbReference>
<keyword evidence="10" id="KW-1185">Reference proteome</keyword>
<feature type="transmembrane region" description="Helical" evidence="7">
    <location>
        <begin position="441"/>
        <end position="463"/>
    </location>
</feature>
<keyword evidence="4 7" id="KW-0812">Transmembrane</keyword>
<organism evidence="9 10">
    <name type="scientific">Pseudonocardia alaniniphila</name>
    <dbReference type="NCBI Taxonomy" id="75291"/>
    <lineage>
        <taxon>Bacteria</taxon>
        <taxon>Bacillati</taxon>
        <taxon>Actinomycetota</taxon>
        <taxon>Actinomycetes</taxon>
        <taxon>Pseudonocardiales</taxon>
        <taxon>Pseudonocardiaceae</taxon>
        <taxon>Pseudonocardia</taxon>
    </lineage>
</organism>
<dbReference type="InterPro" id="IPR011701">
    <property type="entry name" value="MFS"/>
</dbReference>
<evidence type="ECO:0000256" key="4">
    <source>
        <dbReference type="ARBA" id="ARBA00022692"/>
    </source>
</evidence>
<evidence type="ECO:0000256" key="7">
    <source>
        <dbReference type="SAM" id="Phobius"/>
    </source>
</evidence>
<reference evidence="9 10" key="1">
    <citation type="submission" date="2022-03" db="EMBL/GenBank/DDBJ databases">
        <title>Pseudonocardia alaer sp. nov., a novel actinomycete isolated from reed forest soil.</title>
        <authorList>
            <person name="Wang L."/>
        </authorList>
    </citation>
    <scope>NUCLEOTIDE SEQUENCE [LARGE SCALE GENOMIC DNA]</scope>
    <source>
        <strain evidence="9 10">Y-16303</strain>
    </source>
</reference>
<dbReference type="NCBIfam" id="TIGR00711">
    <property type="entry name" value="efflux_EmrB"/>
    <property type="match status" value="1"/>
</dbReference>
<accession>A0ABS9T9K3</accession>
<keyword evidence="6 7" id="KW-0472">Membrane</keyword>
<feature type="transmembrane region" description="Helical" evidence="7">
    <location>
        <begin position="178"/>
        <end position="199"/>
    </location>
</feature>
<feature type="transmembrane region" description="Helical" evidence="7">
    <location>
        <begin position="343"/>
        <end position="362"/>
    </location>
</feature>
<dbReference type="Proteomes" id="UP001299970">
    <property type="component" value="Unassembled WGS sequence"/>
</dbReference>
<dbReference type="PRINTS" id="PR01036">
    <property type="entry name" value="TCRTETB"/>
</dbReference>
<feature type="transmembrane region" description="Helical" evidence="7">
    <location>
        <begin position="418"/>
        <end position="435"/>
    </location>
</feature>
<feature type="transmembrane region" description="Helical" evidence="7">
    <location>
        <begin position="56"/>
        <end position="74"/>
    </location>
</feature>
<feature type="transmembrane region" description="Helical" evidence="7">
    <location>
        <begin position="318"/>
        <end position="336"/>
    </location>
</feature>
<dbReference type="CDD" id="cd17321">
    <property type="entry name" value="MFS_MMR_MDR_like"/>
    <property type="match status" value="1"/>
</dbReference>
<feature type="transmembrane region" description="Helical" evidence="7">
    <location>
        <begin position="111"/>
        <end position="132"/>
    </location>
</feature>
<evidence type="ECO:0000256" key="3">
    <source>
        <dbReference type="ARBA" id="ARBA00022475"/>
    </source>
</evidence>
<dbReference type="PANTHER" id="PTHR42718:SF39">
    <property type="entry name" value="ACTINORHODIN TRANSPORTER-RELATED"/>
    <property type="match status" value="1"/>
</dbReference>
<dbReference type="PANTHER" id="PTHR42718">
    <property type="entry name" value="MAJOR FACILITATOR SUPERFAMILY MULTIDRUG TRANSPORTER MFSC"/>
    <property type="match status" value="1"/>
</dbReference>
<comment type="caution">
    <text evidence="9">The sequence shown here is derived from an EMBL/GenBank/DDBJ whole genome shotgun (WGS) entry which is preliminary data.</text>
</comment>
<comment type="subcellular location">
    <subcellularLocation>
        <location evidence="1">Cell membrane</location>
        <topology evidence="1">Multi-pass membrane protein</topology>
    </subcellularLocation>
</comment>
<keyword evidence="2" id="KW-0813">Transport</keyword>
<dbReference type="InterPro" id="IPR004638">
    <property type="entry name" value="EmrB-like"/>
</dbReference>
<protein>
    <submittedName>
        <fullName evidence="9">DHA2 family efflux MFS transporter permease subunit</fullName>
    </submittedName>
</protein>
<evidence type="ECO:0000313" key="10">
    <source>
        <dbReference type="Proteomes" id="UP001299970"/>
    </source>
</evidence>
<dbReference type="InterPro" id="IPR036259">
    <property type="entry name" value="MFS_trans_sf"/>
</dbReference>
<feature type="transmembrane region" description="Helical" evidence="7">
    <location>
        <begin position="236"/>
        <end position="256"/>
    </location>
</feature>
<dbReference type="RefSeq" id="WP_241035133.1">
    <property type="nucleotide sequence ID" value="NZ_BAAAJF010000018.1"/>
</dbReference>
<dbReference type="EMBL" id="JAKXMK010000004">
    <property type="protein sequence ID" value="MCH6165098.1"/>
    <property type="molecule type" value="Genomic_DNA"/>
</dbReference>
<feature type="domain" description="Major facilitator superfamily (MFS) profile" evidence="8">
    <location>
        <begin position="20"/>
        <end position="468"/>
    </location>
</feature>
<keyword evidence="3" id="KW-1003">Cell membrane</keyword>
<feature type="transmembrane region" description="Helical" evidence="7">
    <location>
        <begin position="374"/>
        <end position="397"/>
    </location>
</feature>
<gene>
    <name evidence="9" type="ORF">MMF94_05325</name>
</gene>
<evidence type="ECO:0000259" key="8">
    <source>
        <dbReference type="PROSITE" id="PS50850"/>
    </source>
</evidence>
<evidence type="ECO:0000256" key="5">
    <source>
        <dbReference type="ARBA" id="ARBA00022989"/>
    </source>
</evidence>
<feature type="transmembrane region" description="Helical" evidence="7">
    <location>
        <begin position="21"/>
        <end position="44"/>
    </location>
</feature>
<proteinExistence type="predicted"/>
<keyword evidence="5 7" id="KW-1133">Transmembrane helix</keyword>
<feature type="transmembrane region" description="Helical" evidence="7">
    <location>
        <begin position="86"/>
        <end position="105"/>
    </location>
</feature>
<dbReference type="PROSITE" id="PS50850">
    <property type="entry name" value="MFS"/>
    <property type="match status" value="1"/>
</dbReference>
<feature type="transmembrane region" description="Helical" evidence="7">
    <location>
        <begin position="144"/>
        <end position="166"/>
    </location>
</feature>
<feature type="transmembrane region" description="Helical" evidence="7">
    <location>
        <begin position="211"/>
        <end position="230"/>
    </location>
</feature>
<dbReference type="Pfam" id="PF07690">
    <property type="entry name" value="MFS_1"/>
    <property type="match status" value="1"/>
</dbReference>
<sequence>MTGVTARAAVTPTPRRRTAALVAVLLGMFMEVLDSSILNVALPTVREDLGATESELQWAVAGYALPFALAMITGGRLGDLYGRRRVFLIGVGAFVVTSVLCGLATSAEMLVVWRMLQGLAAALMLPQTIATIHVMYPPRERSGPLAATGALFAATTVLGPILGAVLTELDIAGSGWRAVFFVNVPIGILTVVAVLLAVPESRSSTAARLDVGGLVLATLALVALLVPVVAGREAGWPPWTIAMLVASPLLISLFVAHQRRRTESPLVELSLFRRRSFTAGLVVMTLAMGAIVGFFFVVTIDLQSGRGFTPLGSALTGIPWGLASAVFAALAMRWLARRLGSRVVGIGLIVTVVGLVYALLVLRATPVGLDGWALTLPLIIGGAGMGCSVVLVFDYALADVPVDDAGSASGVLNTFQQIAGAVGVALVGTLYFALASTGADALAGTLVLPIAMVLVAAVTSLFLPVRLAAREVESAAP</sequence>
<evidence type="ECO:0000256" key="6">
    <source>
        <dbReference type="ARBA" id="ARBA00023136"/>
    </source>
</evidence>
<name>A0ABS9T9K3_9PSEU</name>
<evidence type="ECO:0000256" key="1">
    <source>
        <dbReference type="ARBA" id="ARBA00004651"/>
    </source>
</evidence>
<dbReference type="Gene3D" id="1.20.1250.20">
    <property type="entry name" value="MFS general substrate transporter like domains"/>
    <property type="match status" value="2"/>
</dbReference>
<evidence type="ECO:0000256" key="2">
    <source>
        <dbReference type="ARBA" id="ARBA00022448"/>
    </source>
</evidence>
<evidence type="ECO:0000313" key="9">
    <source>
        <dbReference type="EMBL" id="MCH6165098.1"/>
    </source>
</evidence>